<evidence type="ECO:0000313" key="25">
    <source>
        <dbReference type="EMBL" id="TDO28113.1"/>
    </source>
</evidence>
<dbReference type="EMBL" id="SNWP01000010">
    <property type="protein sequence ID" value="TDO28113.1"/>
    <property type="molecule type" value="Genomic_DNA"/>
</dbReference>
<comment type="pathway">
    <text evidence="3">Cofactor biosynthesis; tetrahydrofolate biosynthesis; 7,8-dihydrofolate from 2-amino-4-hydroxy-6-hydroxymethyl-7,8-dihydropteridine diphosphate and 4-aminobenzoate: step 2/2.</text>
</comment>
<dbReference type="Pfam" id="PF08245">
    <property type="entry name" value="Mur_ligase_M"/>
    <property type="match status" value="1"/>
</dbReference>
<sequence>MMSYAEAIDYLFTRLPMFSRLGAAAYKKDLTNTILLCEALGNPQQHFKSIHIAGTNGKGSTSHMLAAILQTGGYKTGLYTSPHLKDFRERIKVNGDMCSEEFVVRFTERIQPLIESIEPSFFEITVAMAFCWFAEQQVDIAVIETGLGGRLDSTNIIRPELSIITNIGWDHMNMLGNTLPEIAGEKAGIIKKGIPVVIGEWLPETKPVFEQKYATVNEELAAKPTLVFASEERWVSDWTYEHHMISITIADKHTDNRQHFQLDLPGIYQHKNLITVLAAAHELEKQGWHCALPVIQEALKQVKKKTGLHGRWELIHQHPSVILDVGHNVDGIKAIREQLEHCNYQHLHIIIGMVKDKDIDAVLALLPKHASYHFTQAQIPRALDAMSLQQQAAAFELNGPVYTDVNTALQEVRTKAASDDLILVCGSVFLVGEVG</sequence>
<evidence type="ECO:0000256" key="7">
    <source>
        <dbReference type="ARBA" id="ARBA00013025"/>
    </source>
</evidence>
<dbReference type="GO" id="GO:0008841">
    <property type="term" value="F:dihydrofolate synthase activity"/>
    <property type="evidence" value="ECO:0007669"/>
    <property type="project" value="UniProtKB-EC"/>
</dbReference>
<dbReference type="GO" id="GO:0005524">
    <property type="term" value="F:ATP binding"/>
    <property type="evidence" value="ECO:0007669"/>
    <property type="project" value="UniProtKB-KW"/>
</dbReference>
<dbReference type="PROSITE" id="PS01012">
    <property type="entry name" value="FOLYLPOLYGLU_SYNT_2"/>
    <property type="match status" value="1"/>
</dbReference>
<dbReference type="EC" id="6.3.2.12" evidence="6"/>
<evidence type="ECO:0000256" key="16">
    <source>
        <dbReference type="ARBA" id="ARBA00030592"/>
    </source>
</evidence>
<evidence type="ECO:0000256" key="22">
    <source>
        <dbReference type="PIRNR" id="PIRNR001563"/>
    </source>
</evidence>
<accession>A0A4R6IZ47</accession>
<feature type="domain" description="Mur ligase central" evidence="24">
    <location>
        <begin position="52"/>
        <end position="280"/>
    </location>
</feature>
<dbReference type="InterPro" id="IPR001645">
    <property type="entry name" value="Folylpolyglutamate_synth"/>
</dbReference>
<gene>
    <name evidence="25" type="ORF">BC659_0173</name>
</gene>
<dbReference type="InterPro" id="IPR013221">
    <property type="entry name" value="Mur_ligase_cen"/>
</dbReference>
<comment type="caution">
    <text evidence="25">The sequence shown here is derived from an EMBL/GenBank/DDBJ whole genome shotgun (WGS) entry which is preliminary data.</text>
</comment>
<evidence type="ECO:0000259" key="24">
    <source>
        <dbReference type="Pfam" id="PF08245"/>
    </source>
</evidence>
<dbReference type="NCBIfam" id="TIGR01499">
    <property type="entry name" value="folC"/>
    <property type="match status" value="1"/>
</dbReference>
<dbReference type="SUPFAM" id="SSF53244">
    <property type="entry name" value="MurD-like peptide ligases, peptide-binding domain"/>
    <property type="match status" value="1"/>
</dbReference>
<comment type="catalytic activity">
    <reaction evidence="21">
        <text>7,8-dihydropteroate + L-glutamate + ATP = 7,8-dihydrofolate + ADP + phosphate + H(+)</text>
        <dbReference type="Rhea" id="RHEA:23584"/>
        <dbReference type="ChEBI" id="CHEBI:15378"/>
        <dbReference type="ChEBI" id="CHEBI:17839"/>
        <dbReference type="ChEBI" id="CHEBI:29985"/>
        <dbReference type="ChEBI" id="CHEBI:30616"/>
        <dbReference type="ChEBI" id="CHEBI:43474"/>
        <dbReference type="ChEBI" id="CHEBI:57451"/>
        <dbReference type="ChEBI" id="CHEBI:456216"/>
        <dbReference type="EC" id="6.3.2.12"/>
    </reaction>
</comment>
<dbReference type="PANTHER" id="PTHR11136">
    <property type="entry name" value="FOLYLPOLYGLUTAMATE SYNTHASE-RELATED"/>
    <property type="match status" value="1"/>
</dbReference>
<evidence type="ECO:0000256" key="2">
    <source>
        <dbReference type="ARBA" id="ARBA00002714"/>
    </source>
</evidence>
<dbReference type="GO" id="GO:0005737">
    <property type="term" value="C:cytoplasm"/>
    <property type="evidence" value="ECO:0007669"/>
    <property type="project" value="TreeGrafter"/>
</dbReference>
<evidence type="ECO:0000256" key="6">
    <source>
        <dbReference type="ARBA" id="ARBA00013023"/>
    </source>
</evidence>
<comment type="catalytic activity">
    <reaction evidence="18">
        <text>(6S)-5,6,7,8-tetrahydrofolyl-(gamma-L-Glu)(n) + L-glutamate + ATP = (6S)-5,6,7,8-tetrahydrofolyl-(gamma-L-Glu)(n+1) + ADP + phosphate + H(+)</text>
        <dbReference type="Rhea" id="RHEA:10580"/>
        <dbReference type="Rhea" id="RHEA-COMP:14738"/>
        <dbReference type="Rhea" id="RHEA-COMP:14740"/>
        <dbReference type="ChEBI" id="CHEBI:15378"/>
        <dbReference type="ChEBI" id="CHEBI:29985"/>
        <dbReference type="ChEBI" id="CHEBI:30616"/>
        <dbReference type="ChEBI" id="CHEBI:43474"/>
        <dbReference type="ChEBI" id="CHEBI:141005"/>
        <dbReference type="ChEBI" id="CHEBI:456216"/>
        <dbReference type="EC" id="6.3.2.17"/>
    </reaction>
</comment>
<dbReference type="InterPro" id="IPR036565">
    <property type="entry name" value="Mur-like_cat_sf"/>
</dbReference>
<evidence type="ECO:0000256" key="8">
    <source>
        <dbReference type="ARBA" id="ARBA00019357"/>
    </source>
</evidence>
<reference evidence="25 26" key="1">
    <citation type="submission" date="2019-03" db="EMBL/GenBank/DDBJ databases">
        <title>Genomic Encyclopedia of Archaeal and Bacterial Type Strains, Phase II (KMG-II): from individual species to whole genera.</title>
        <authorList>
            <person name="Goeker M."/>
        </authorList>
    </citation>
    <scope>NUCLEOTIDE SEQUENCE [LARGE SCALE GENOMIC DNA]</scope>
    <source>
        <strain evidence="25 26">DSM 28323</strain>
    </source>
</reference>
<dbReference type="Gene3D" id="3.90.190.20">
    <property type="entry name" value="Mur ligase, C-terminal domain"/>
    <property type="match status" value="1"/>
</dbReference>
<dbReference type="EC" id="6.3.2.17" evidence="7"/>
<dbReference type="RefSeq" id="WP_246027058.1">
    <property type="nucleotide sequence ID" value="NZ_SNWP01000010.1"/>
</dbReference>
<organism evidence="25 26">
    <name type="scientific">Sediminibacterium goheungense</name>
    <dbReference type="NCBI Taxonomy" id="1086393"/>
    <lineage>
        <taxon>Bacteria</taxon>
        <taxon>Pseudomonadati</taxon>
        <taxon>Bacteroidota</taxon>
        <taxon>Chitinophagia</taxon>
        <taxon>Chitinophagales</taxon>
        <taxon>Chitinophagaceae</taxon>
        <taxon>Sediminibacterium</taxon>
    </lineage>
</organism>
<evidence type="ECO:0000256" key="12">
    <source>
        <dbReference type="ARBA" id="ARBA00022840"/>
    </source>
</evidence>
<dbReference type="Proteomes" id="UP000295741">
    <property type="component" value="Unassembled WGS sequence"/>
</dbReference>
<evidence type="ECO:0000256" key="3">
    <source>
        <dbReference type="ARBA" id="ARBA00004799"/>
    </source>
</evidence>
<dbReference type="InterPro" id="IPR018109">
    <property type="entry name" value="Folylpolyglutamate_synth_CS"/>
</dbReference>
<keyword evidence="26" id="KW-1185">Reference proteome</keyword>
<dbReference type="GO" id="GO:0004326">
    <property type="term" value="F:tetrahydrofolylpolyglutamate synthase activity"/>
    <property type="evidence" value="ECO:0007669"/>
    <property type="project" value="UniProtKB-EC"/>
</dbReference>
<dbReference type="GO" id="GO:0046872">
    <property type="term" value="F:metal ion binding"/>
    <property type="evidence" value="ECO:0007669"/>
    <property type="project" value="UniProtKB-KW"/>
</dbReference>
<dbReference type="PANTHER" id="PTHR11136:SF0">
    <property type="entry name" value="DIHYDROFOLATE SYNTHETASE-RELATED"/>
    <property type="match status" value="1"/>
</dbReference>
<comment type="catalytic activity">
    <reaction evidence="19">
        <text>10-formyltetrahydrofolyl-(gamma-L-Glu)(n) + L-glutamate + ATP = 10-formyltetrahydrofolyl-(gamma-L-Glu)(n+1) + ADP + phosphate + H(+)</text>
        <dbReference type="Rhea" id="RHEA:51904"/>
        <dbReference type="Rhea" id="RHEA-COMP:13088"/>
        <dbReference type="Rhea" id="RHEA-COMP:14300"/>
        <dbReference type="ChEBI" id="CHEBI:15378"/>
        <dbReference type="ChEBI" id="CHEBI:29985"/>
        <dbReference type="ChEBI" id="CHEBI:30616"/>
        <dbReference type="ChEBI" id="CHEBI:43474"/>
        <dbReference type="ChEBI" id="CHEBI:134413"/>
        <dbReference type="ChEBI" id="CHEBI:456216"/>
        <dbReference type="EC" id="6.3.2.17"/>
    </reaction>
</comment>
<dbReference type="InterPro" id="IPR036615">
    <property type="entry name" value="Mur_ligase_C_dom_sf"/>
</dbReference>
<evidence type="ECO:0000256" key="21">
    <source>
        <dbReference type="ARBA" id="ARBA00049161"/>
    </source>
</evidence>
<evidence type="ECO:0000256" key="4">
    <source>
        <dbReference type="ARBA" id="ARBA00005150"/>
    </source>
</evidence>
<keyword evidence="14" id="KW-0289">Folate biosynthesis</keyword>
<comment type="pathway">
    <text evidence="4">Cofactor biosynthesis; tetrahydrofolylpolyglutamate biosynthesis.</text>
</comment>
<keyword evidence="11 22" id="KW-0547">Nucleotide-binding</keyword>
<evidence type="ECO:0000256" key="19">
    <source>
        <dbReference type="ARBA" id="ARBA00047808"/>
    </source>
</evidence>
<evidence type="ECO:0000256" key="11">
    <source>
        <dbReference type="ARBA" id="ARBA00022741"/>
    </source>
</evidence>
<comment type="cofactor">
    <cofactor evidence="1">
        <name>Mg(2+)</name>
        <dbReference type="ChEBI" id="CHEBI:18420"/>
    </cofactor>
</comment>
<evidence type="ECO:0000256" key="13">
    <source>
        <dbReference type="ARBA" id="ARBA00022842"/>
    </source>
</evidence>
<dbReference type="AlphaFoldDB" id="A0A4R6IZ47"/>
<comment type="function">
    <text evidence="2">Functions in two distinct reactions of the de novo folate biosynthetic pathway. Catalyzes the addition of a glutamate residue to dihydropteroate (7,8-dihydropteroate or H2Pte) to form dihydrofolate (7,8-dihydrofolate monoglutamate or H2Pte-Glu). Also catalyzes successive additions of L-glutamate to tetrahydrofolate or 10-formyltetrahydrofolate or 5,10-methylenetetrahydrofolate, leading to folylpolyglutamate derivatives.</text>
</comment>
<evidence type="ECO:0000256" key="10">
    <source>
        <dbReference type="ARBA" id="ARBA00022723"/>
    </source>
</evidence>
<dbReference type="PIRSF" id="PIRSF001563">
    <property type="entry name" value="Folylpolyglu_synth"/>
    <property type="match status" value="1"/>
</dbReference>
<dbReference type="Pfam" id="PF02875">
    <property type="entry name" value="Mur_ligase_C"/>
    <property type="match status" value="1"/>
</dbReference>
<comment type="similarity">
    <text evidence="5 22">Belongs to the folylpolyglutamate synthase family.</text>
</comment>
<feature type="domain" description="Mur ligase C-terminal" evidence="23">
    <location>
        <begin position="310"/>
        <end position="427"/>
    </location>
</feature>
<comment type="catalytic activity">
    <reaction evidence="20">
        <text>(6R)-5,10-methylenetetrahydrofolyl-(gamma-L-Glu)(n) + L-glutamate + ATP = (6R)-5,10-methylenetetrahydrofolyl-(gamma-L-Glu)(n+1) + ADP + phosphate + H(+)</text>
        <dbReference type="Rhea" id="RHEA:51912"/>
        <dbReference type="Rhea" id="RHEA-COMP:13257"/>
        <dbReference type="Rhea" id="RHEA-COMP:13258"/>
        <dbReference type="ChEBI" id="CHEBI:15378"/>
        <dbReference type="ChEBI" id="CHEBI:29985"/>
        <dbReference type="ChEBI" id="CHEBI:30616"/>
        <dbReference type="ChEBI" id="CHEBI:43474"/>
        <dbReference type="ChEBI" id="CHEBI:136572"/>
        <dbReference type="ChEBI" id="CHEBI:456216"/>
        <dbReference type="EC" id="6.3.2.17"/>
    </reaction>
</comment>
<name>A0A4R6IZ47_9BACT</name>
<evidence type="ECO:0000259" key="23">
    <source>
        <dbReference type="Pfam" id="PF02875"/>
    </source>
</evidence>
<evidence type="ECO:0000256" key="17">
    <source>
        <dbReference type="ARBA" id="ARBA00032510"/>
    </source>
</evidence>
<dbReference type="SUPFAM" id="SSF53623">
    <property type="entry name" value="MurD-like peptide ligases, catalytic domain"/>
    <property type="match status" value="1"/>
</dbReference>
<evidence type="ECO:0000256" key="15">
    <source>
        <dbReference type="ARBA" id="ARBA00030048"/>
    </source>
</evidence>
<evidence type="ECO:0000256" key="1">
    <source>
        <dbReference type="ARBA" id="ARBA00001946"/>
    </source>
</evidence>
<proteinExistence type="inferred from homology"/>
<dbReference type="GO" id="GO:0046656">
    <property type="term" value="P:folic acid biosynthetic process"/>
    <property type="evidence" value="ECO:0007669"/>
    <property type="project" value="UniProtKB-KW"/>
</dbReference>
<evidence type="ECO:0000256" key="18">
    <source>
        <dbReference type="ARBA" id="ARBA00047493"/>
    </source>
</evidence>
<keyword evidence="10" id="KW-0479">Metal-binding</keyword>
<keyword evidence="13" id="KW-0460">Magnesium</keyword>
<dbReference type="Gene3D" id="3.40.1190.10">
    <property type="entry name" value="Mur-like, catalytic domain"/>
    <property type="match status" value="1"/>
</dbReference>
<evidence type="ECO:0000256" key="20">
    <source>
        <dbReference type="ARBA" id="ARBA00049035"/>
    </source>
</evidence>
<dbReference type="InterPro" id="IPR004101">
    <property type="entry name" value="Mur_ligase_C"/>
</dbReference>
<evidence type="ECO:0000256" key="14">
    <source>
        <dbReference type="ARBA" id="ARBA00022909"/>
    </source>
</evidence>
<keyword evidence="12 22" id="KW-0067">ATP-binding</keyword>
<evidence type="ECO:0000313" key="26">
    <source>
        <dbReference type="Proteomes" id="UP000295741"/>
    </source>
</evidence>
<protein>
    <recommendedName>
        <fullName evidence="8">Dihydrofolate synthase/folylpolyglutamate synthase</fullName>
        <ecNumber evidence="6">6.3.2.12</ecNumber>
        <ecNumber evidence="7">6.3.2.17</ecNumber>
    </recommendedName>
    <alternativeName>
        <fullName evidence="17">Folylpoly-gamma-glutamate synthetase-dihydrofolate synthetase</fullName>
    </alternativeName>
    <alternativeName>
        <fullName evidence="15">Folylpolyglutamate synthetase</fullName>
    </alternativeName>
    <alternativeName>
        <fullName evidence="16">Tetrahydrofolylpolyglutamate synthase</fullName>
    </alternativeName>
</protein>
<keyword evidence="9 22" id="KW-0436">Ligase</keyword>
<evidence type="ECO:0000256" key="5">
    <source>
        <dbReference type="ARBA" id="ARBA00008276"/>
    </source>
</evidence>
<dbReference type="FunFam" id="3.40.1190.10:FF:000011">
    <property type="entry name" value="Folylpolyglutamate synthase/dihydrofolate synthase"/>
    <property type="match status" value="1"/>
</dbReference>
<evidence type="ECO:0000256" key="9">
    <source>
        <dbReference type="ARBA" id="ARBA00022598"/>
    </source>
</evidence>